<sequence length="156" mass="18068">MYVRIKGLEGELISIQVIGYSYPHSDEYWDANWLTCDVNAKIPGFVAQFSASLRTEELTSFYYDLIEMYDRMTGSSSMVGLESNVDIKVRMDKLGKLEWQVKLMYPVGNGATLEFEFSSDQSYMVELIDELKAINMHFPIKRTTFDRRSELCIKNL</sequence>
<accession>A0ABV8SI93</accession>
<reference evidence="2" key="1">
    <citation type="journal article" date="2019" name="Int. J. Syst. Evol. Microbiol.">
        <title>The Global Catalogue of Microorganisms (GCM) 10K type strain sequencing project: providing services to taxonomists for standard genome sequencing and annotation.</title>
        <authorList>
            <consortium name="The Broad Institute Genomics Platform"/>
            <consortium name="The Broad Institute Genome Sequencing Center for Infectious Disease"/>
            <person name="Wu L."/>
            <person name="Ma J."/>
        </authorList>
    </citation>
    <scope>NUCLEOTIDE SEQUENCE [LARGE SCALE GENOMIC DNA]</scope>
    <source>
        <strain evidence="2">CGMCC 4.1641</strain>
    </source>
</reference>
<dbReference type="RefSeq" id="WP_204603065.1">
    <property type="nucleotide sequence ID" value="NZ_JBHSED010000074.1"/>
</dbReference>
<dbReference type="Pfam" id="PF24716">
    <property type="entry name" value="WapI"/>
    <property type="match status" value="1"/>
</dbReference>
<keyword evidence="2" id="KW-1185">Reference proteome</keyword>
<proteinExistence type="predicted"/>
<evidence type="ECO:0000313" key="1">
    <source>
        <dbReference type="EMBL" id="MFC4307331.1"/>
    </source>
</evidence>
<evidence type="ECO:0000313" key="2">
    <source>
        <dbReference type="Proteomes" id="UP001595755"/>
    </source>
</evidence>
<gene>
    <name evidence="1" type="ORF">ACFO1S_28290</name>
</gene>
<organism evidence="1 2">
    <name type="scientific">Cohnella boryungensis</name>
    <dbReference type="NCBI Taxonomy" id="768479"/>
    <lineage>
        <taxon>Bacteria</taxon>
        <taxon>Bacillati</taxon>
        <taxon>Bacillota</taxon>
        <taxon>Bacilli</taxon>
        <taxon>Bacillales</taxon>
        <taxon>Paenibacillaceae</taxon>
        <taxon>Cohnella</taxon>
    </lineage>
</organism>
<name>A0ABV8SI93_9BACL</name>
<protein>
    <submittedName>
        <fullName evidence="1">Uncharacterized protein</fullName>
    </submittedName>
</protein>
<dbReference type="EMBL" id="JBHSED010000074">
    <property type="protein sequence ID" value="MFC4307331.1"/>
    <property type="molecule type" value="Genomic_DNA"/>
</dbReference>
<dbReference type="Proteomes" id="UP001595755">
    <property type="component" value="Unassembled WGS sequence"/>
</dbReference>
<comment type="caution">
    <text evidence="1">The sequence shown here is derived from an EMBL/GenBank/DDBJ whole genome shotgun (WGS) entry which is preliminary data.</text>
</comment>
<dbReference type="InterPro" id="IPR056510">
    <property type="entry name" value="WapI"/>
</dbReference>